<protein>
    <submittedName>
        <fullName evidence="2">Uncharacterized protein</fullName>
    </submittedName>
</protein>
<dbReference type="AlphaFoldDB" id="A0A1H6NEF4"/>
<reference evidence="3" key="1">
    <citation type="submission" date="2016-10" db="EMBL/GenBank/DDBJ databases">
        <authorList>
            <person name="Varghese N."/>
            <person name="Submissions S."/>
        </authorList>
    </citation>
    <scope>NUCLEOTIDE SEQUENCE [LARGE SCALE GENOMIC DNA]</scope>
    <source>
        <strain evidence="3">DSM 17616</strain>
    </source>
</reference>
<proteinExistence type="predicted"/>
<gene>
    <name evidence="2" type="ORF">SAMN05660691_04099</name>
</gene>
<evidence type="ECO:0000256" key="1">
    <source>
        <dbReference type="SAM" id="MobiDB-lite"/>
    </source>
</evidence>
<organism evidence="2 3">
    <name type="scientific">Rheinheimera pacifica</name>
    <dbReference type="NCBI Taxonomy" id="173990"/>
    <lineage>
        <taxon>Bacteria</taxon>
        <taxon>Pseudomonadati</taxon>
        <taxon>Pseudomonadota</taxon>
        <taxon>Gammaproteobacteria</taxon>
        <taxon>Chromatiales</taxon>
        <taxon>Chromatiaceae</taxon>
        <taxon>Rheinheimera</taxon>
    </lineage>
</organism>
<feature type="region of interest" description="Disordered" evidence="1">
    <location>
        <begin position="1"/>
        <end position="20"/>
    </location>
</feature>
<keyword evidence="3" id="KW-1185">Reference proteome</keyword>
<dbReference type="Proteomes" id="UP000199371">
    <property type="component" value="Unassembled WGS sequence"/>
</dbReference>
<accession>A0A1H6NEF4</accession>
<evidence type="ECO:0000313" key="2">
    <source>
        <dbReference type="EMBL" id="SEI13530.1"/>
    </source>
</evidence>
<dbReference type="RefSeq" id="WP_143040005.1">
    <property type="nucleotide sequence ID" value="NZ_FNXF01000030.1"/>
</dbReference>
<name>A0A1H6NEF4_9GAMM</name>
<evidence type="ECO:0000313" key="3">
    <source>
        <dbReference type="Proteomes" id="UP000199371"/>
    </source>
</evidence>
<sequence length="423" mass="48540">MQNGNIEKTASTKLYNTTEDSDSIPRHINLLLTQSSNDYLENMTYYSAATNKLNSTDWYMQVINNTNSELMVKSETKNWFSHKPDSQAVRQFKLSRLHSFLTLFFSNPSAFGSTPFVDMLYLTIDVNEDELKALKASHLKQLPECLNLIKQGKAEVLANYKDVYQRFAMLSFGRDDKILLLWGLHPEVAAKRSEQNLLKITLNPARHTESELQAFFRWLKKAIGKNAKSKLLNSNVTRLDIALDIVGLHLPELLVDQTACTEYDYFLNESADEEVVGTQRIGSPETSHLRAYNKLQKLIDQGPWDIPLLSFSKVPFQPIQISRLERVRKPHDSGGLKLKNLVYGSQYFLKGTKVYCPRLLLKLTEEQKKLVRKYGFMYWYMNHNGASVISVQELIAHEIPINHSLLELAQEKALMHLKKLILG</sequence>
<dbReference type="EMBL" id="FNXF01000030">
    <property type="protein sequence ID" value="SEI13530.1"/>
    <property type="molecule type" value="Genomic_DNA"/>
</dbReference>
<feature type="compositionally biased region" description="Polar residues" evidence="1">
    <location>
        <begin position="1"/>
        <end position="18"/>
    </location>
</feature>
<dbReference type="OrthoDB" id="6264499at2"/>